<dbReference type="STRING" id="763407.A0A167REE6"/>
<feature type="region of interest" description="Disordered" evidence="2">
    <location>
        <begin position="176"/>
        <end position="196"/>
    </location>
</feature>
<dbReference type="InterPro" id="IPR019337">
    <property type="entry name" value="Telomere_length_regulation_dom"/>
</dbReference>
<dbReference type="EMBL" id="KV440971">
    <property type="protein sequence ID" value="OAD81457.1"/>
    <property type="molecule type" value="Genomic_DNA"/>
</dbReference>
<feature type="compositionally biased region" description="Acidic residues" evidence="2">
    <location>
        <begin position="653"/>
        <end position="664"/>
    </location>
</feature>
<dbReference type="Pfam" id="PF10193">
    <property type="entry name" value="Telomere_reg-2"/>
    <property type="match status" value="1"/>
</dbReference>
<gene>
    <name evidence="4" type="ORF">PHYBLDRAFT_71375</name>
</gene>
<name>A0A167REE6_PHYB8</name>
<evidence type="ECO:0000256" key="1">
    <source>
        <dbReference type="ARBA" id="ARBA00006133"/>
    </source>
</evidence>
<dbReference type="FunCoup" id="A0A167REE6">
    <property type="interactions" value="30"/>
</dbReference>
<dbReference type="VEuPathDB" id="FungiDB:PHYBLDRAFT_71375"/>
<accession>A0A167REE6</accession>
<dbReference type="InterPro" id="IPR051970">
    <property type="entry name" value="TEL2_Regulation"/>
</dbReference>
<feature type="domain" description="Telomere length regulation protein conserved" evidence="3">
    <location>
        <begin position="691"/>
        <end position="801"/>
    </location>
</feature>
<protein>
    <recommendedName>
        <fullName evidence="3">Telomere length regulation protein conserved domain-containing protein</fullName>
    </recommendedName>
</protein>
<comment type="similarity">
    <text evidence="1">Belongs to the TEL2 family.</text>
</comment>
<feature type="region of interest" description="Disordered" evidence="2">
    <location>
        <begin position="610"/>
        <end position="684"/>
    </location>
</feature>
<feature type="compositionally biased region" description="Acidic residues" evidence="2">
    <location>
        <begin position="620"/>
        <end position="646"/>
    </location>
</feature>
<keyword evidence="5" id="KW-1185">Reference proteome</keyword>
<evidence type="ECO:0000259" key="3">
    <source>
        <dbReference type="Pfam" id="PF10193"/>
    </source>
</evidence>
<dbReference type="AlphaFoldDB" id="A0A167REE6"/>
<dbReference type="Proteomes" id="UP000077315">
    <property type="component" value="Unassembled WGS sequence"/>
</dbReference>
<dbReference type="GO" id="GO:0042162">
    <property type="term" value="F:telomeric DNA binding"/>
    <property type="evidence" value="ECO:0007669"/>
    <property type="project" value="TreeGrafter"/>
</dbReference>
<sequence length="1040" mass="117007">MSSSFSLHTALEELDSLDTKAKQDSGSQFEIAVKCLEEPLKWLQSGIDQSSSLTFQQRLQLIQHPAWKRHLWVVCQTIIPHWAFALGPSSPHRNLLESTFVHLNDTTTNHTANLSQQQKQAQESCTMALTGLTILLECLVTEKDCSLGALEIYSQLIKNLVSPALLKLYIKSQTDTTDRSNGLTTANNSPKSTATKTTTTMMDSQFLCTLLCSIPARLGNAFGLQTIGKYGETNEWYLDKNYFVVLSRQLAYAAIETEEYDEKEEEGDSCVSKDTTNNYKNKLRKNKDKNKKSCIGFMAELLAKMLRQGYAETCIRTIYPIALAHLISAPWTKLWEDAESLSTSHGLSKATLFFVHETLMSQQTDKTQPIKGSVIKAVVVDLATIVFGPSPPISLPSLVDKTDTAKKQQQQQRQRQRRIIEFLKHVIFELCGVRWTDTDVLRLAIATAVVASGLDWDQDSKEWRLSEKTSTMTIELLTAVIEKWTDPVFIRHSSEKERHYITGALNILAGYLDKDSLAQVVSGTSLMSGITRWFGSADIGTAKLGVVVAESVSGRIDSKESRFACGVLDLQTDRNLFRLKDLIDTKDALQQETKCDEECLKDLFENDQDSNRELERELKEPEEETELDPDALFDPNESEVSEESDLEPYLMETESEEDNDDDDGDAHGPGGGNSSNGRKGVRVKAKSVRQPAYMLDLISYLEDHDDPVKLEIGLGAAKTIIRQKAGIGSEIGENCVQVASLLIRLPETYELTNFRQRQQDALVALVVAAPETVTSFIIDQIYNRNSSNGQKQLLLAVIALSVRELAGWTEDRVTDILDKAIDKKDPGSLSGTQLTRPTGTVRVFSHSTEIERKRKEATKANRLNGLAQPVFFTPLLLGWWEGAETRARWWIGHDKLLSERFIMTLNIILHSSTNTVDKRRIVTEYFEFCSSLRYTNCTRGMKRSMLLGIDTILNTSYRDQTELLVNQFARELAGVQEWLQDIVEGVDEDEIKQLAIKLLDEDNKAVEKGYRPNVLLFYDLKSIKLTKDRNVINMHAYICI</sequence>
<dbReference type="InParanoid" id="A0A167REE6"/>
<dbReference type="Gene3D" id="1.25.40.720">
    <property type="entry name" value="Telomere length regulation protein 2, C-terminal domain"/>
    <property type="match status" value="2"/>
</dbReference>
<dbReference type="OrthoDB" id="10258062at2759"/>
<reference evidence="5" key="1">
    <citation type="submission" date="2015-06" db="EMBL/GenBank/DDBJ databases">
        <title>Expansion of signal transduction pathways in fungi by whole-genome duplication.</title>
        <authorList>
            <consortium name="DOE Joint Genome Institute"/>
            <person name="Corrochano L.M."/>
            <person name="Kuo A."/>
            <person name="Marcet-Houben M."/>
            <person name="Polaino S."/>
            <person name="Salamov A."/>
            <person name="Villalobos J.M."/>
            <person name="Alvarez M.I."/>
            <person name="Avalos J."/>
            <person name="Benito E.P."/>
            <person name="Benoit I."/>
            <person name="Burger G."/>
            <person name="Camino L.P."/>
            <person name="Canovas D."/>
            <person name="Cerda-Olmedo E."/>
            <person name="Cheng J.-F."/>
            <person name="Dominguez A."/>
            <person name="Elias M."/>
            <person name="Eslava A.P."/>
            <person name="Glaser F."/>
            <person name="Grimwood J."/>
            <person name="Gutierrez G."/>
            <person name="Heitman J."/>
            <person name="Henrissat B."/>
            <person name="Iturriaga E.A."/>
            <person name="Lang B.F."/>
            <person name="Lavin J.L."/>
            <person name="Lee S."/>
            <person name="Li W."/>
            <person name="Lindquist E."/>
            <person name="Lopez-Garcia S."/>
            <person name="Luque E.M."/>
            <person name="Marcos A.T."/>
            <person name="Martin J."/>
            <person name="McCluskey K."/>
            <person name="Medina H.R."/>
            <person name="Miralles-Duran A."/>
            <person name="Miyazaki A."/>
            <person name="Munoz-Torres E."/>
            <person name="Oguiza J.A."/>
            <person name="Ohm R."/>
            <person name="Olmedo M."/>
            <person name="Orejas M."/>
            <person name="Ortiz-Castellanos L."/>
            <person name="Pisabarro A.G."/>
            <person name="Rodriguez-Romero J."/>
            <person name="Ruiz-Herrera J."/>
            <person name="Ruiz-Vazquez R."/>
            <person name="Sanz C."/>
            <person name="Schackwitz W."/>
            <person name="Schmutz J."/>
            <person name="Shahriari M."/>
            <person name="Shelest E."/>
            <person name="Silva-Franco F."/>
            <person name="Soanes D."/>
            <person name="Syed K."/>
            <person name="Tagua V.G."/>
            <person name="Talbot N.J."/>
            <person name="Thon M."/>
            <person name="De vries R.P."/>
            <person name="Wiebenga A."/>
            <person name="Yadav J.S."/>
            <person name="Braun E.L."/>
            <person name="Baker S."/>
            <person name="Garre V."/>
            <person name="Horwitz B."/>
            <person name="Torres-Martinez S."/>
            <person name="Idnurm A."/>
            <person name="Herrera-Estrella A."/>
            <person name="Gabaldon T."/>
            <person name="Grigoriev I.V."/>
        </authorList>
    </citation>
    <scope>NUCLEOTIDE SEQUENCE [LARGE SCALE GENOMIC DNA]</scope>
    <source>
        <strain evidence="5">NRRL 1555(-)</strain>
    </source>
</reference>
<dbReference type="PANTHER" id="PTHR15830:SF10">
    <property type="entry name" value="TELOMERE LENGTH REGULATION PROTEIN TEL2 HOMOLOG"/>
    <property type="match status" value="1"/>
</dbReference>
<dbReference type="GO" id="GO:0051083">
    <property type="term" value="P:'de novo' cotranslational protein folding"/>
    <property type="evidence" value="ECO:0007669"/>
    <property type="project" value="TreeGrafter"/>
</dbReference>
<dbReference type="RefSeq" id="XP_018299497.1">
    <property type="nucleotide sequence ID" value="XM_018442457.1"/>
</dbReference>
<feature type="compositionally biased region" description="Polar residues" evidence="2">
    <location>
        <begin position="176"/>
        <end position="192"/>
    </location>
</feature>
<evidence type="ECO:0000313" key="4">
    <source>
        <dbReference type="EMBL" id="OAD81457.1"/>
    </source>
</evidence>
<organism evidence="4 5">
    <name type="scientific">Phycomyces blakesleeanus (strain ATCC 8743b / DSM 1359 / FGSC 10004 / NBRC 33097 / NRRL 1555)</name>
    <dbReference type="NCBI Taxonomy" id="763407"/>
    <lineage>
        <taxon>Eukaryota</taxon>
        <taxon>Fungi</taxon>
        <taxon>Fungi incertae sedis</taxon>
        <taxon>Mucoromycota</taxon>
        <taxon>Mucoromycotina</taxon>
        <taxon>Mucoromycetes</taxon>
        <taxon>Mucorales</taxon>
        <taxon>Phycomycetaceae</taxon>
        <taxon>Phycomyces</taxon>
    </lineage>
</organism>
<dbReference type="PANTHER" id="PTHR15830">
    <property type="entry name" value="TELOMERE LENGTH REGULATION PROTEIN TEL2 FAMILY MEMBER"/>
    <property type="match status" value="1"/>
</dbReference>
<feature type="compositionally biased region" description="Basic and acidic residues" evidence="2">
    <location>
        <begin position="610"/>
        <end position="619"/>
    </location>
</feature>
<dbReference type="GO" id="GO:0051879">
    <property type="term" value="F:Hsp90 protein binding"/>
    <property type="evidence" value="ECO:0007669"/>
    <property type="project" value="TreeGrafter"/>
</dbReference>
<dbReference type="InterPro" id="IPR038528">
    <property type="entry name" value="TEL2_C_sf"/>
</dbReference>
<evidence type="ECO:0000313" key="5">
    <source>
        <dbReference type="Proteomes" id="UP000077315"/>
    </source>
</evidence>
<evidence type="ECO:0000256" key="2">
    <source>
        <dbReference type="SAM" id="MobiDB-lite"/>
    </source>
</evidence>
<proteinExistence type="inferred from homology"/>
<dbReference type="GeneID" id="29003363"/>
<dbReference type="GO" id="GO:0005829">
    <property type="term" value="C:cytosol"/>
    <property type="evidence" value="ECO:0007669"/>
    <property type="project" value="TreeGrafter"/>
</dbReference>